<dbReference type="Pfam" id="PF08447">
    <property type="entry name" value="PAS_3"/>
    <property type="match status" value="1"/>
</dbReference>
<dbReference type="InterPro" id="IPR000014">
    <property type="entry name" value="PAS"/>
</dbReference>
<dbReference type="SUPFAM" id="SSF55785">
    <property type="entry name" value="PYP-like sensor domain (PAS domain)"/>
    <property type="match status" value="1"/>
</dbReference>
<dbReference type="CDD" id="cd00130">
    <property type="entry name" value="PAS"/>
    <property type="match status" value="1"/>
</dbReference>
<dbReference type="NCBIfam" id="TIGR00229">
    <property type="entry name" value="sensory_box"/>
    <property type="match status" value="1"/>
</dbReference>
<dbReference type="EMBL" id="CP117411">
    <property type="protein sequence ID" value="WCT72410.1"/>
    <property type="molecule type" value="Genomic_DNA"/>
</dbReference>
<evidence type="ECO:0000259" key="1">
    <source>
        <dbReference type="Pfam" id="PF08447"/>
    </source>
</evidence>
<sequence>MTGHVLIDASGRLVSLDEGFCAIMQAPCDSLLGRPVADITAPADREECDIAIQRLIQHGTPFVISKRFIRDDGSLVWVRNTVSISVPSAGPPLIIATIEPLKAPRDDRSPGVLLECAQRIIRHRRMRTLIADGGLFSDPAWDITLLAYVTEASGRALDVGAISEDQGLSPRLAAGWITALVHHRVLELELGHDPYANKSYRLTTAAHDRLEQYLRGVQDNQWVRVAA</sequence>
<dbReference type="Gene3D" id="3.30.450.20">
    <property type="entry name" value="PAS domain"/>
    <property type="match status" value="1"/>
</dbReference>
<dbReference type="InterPro" id="IPR035965">
    <property type="entry name" value="PAS-like_dom_sf"/>
</dbReference>
<protein>
    <submittedName>
        <fullName evidence="2">PAS domain-containing protein</fullName>
    </submittedName>
</protein>
<dbReference type="Proteomes" id="UP001220395">
    <property type="component" value="Chromosome"/>
</dbReference>
<accession>A0ABY7TGX2</accession>
<dbReference type="RefSeq" id="WP_273686370.1">
    <property type="nucleotide sequence ID" value="NZ_CP117411.1"/>
</dbReference>
<feature type="domain" description="PAS fold-3" evidence="1">
    <location>
        <begin position="14"/>
        <end position="93"/>
    </location>
</feature>
<keyword evidence="3" id="KW-1185">Reference proteome</keyword>
<dbReference type="InterPro" id="IPR013655">
    <property type="entry name" value="PAS_fold_3"/>
</dbReference>
<evidence type="ECO:0000313" key="2">
    <source>
        <dbReference type="EMBL" id="WCT72410.1"/>
    </source>
</evidence>
<evidence type="ECO:0000313" key="3">
    <source>
        <dbReference type="Proteomes" id="UP001220395"/>
    </source>
</evidence>
<organism evidence="2 3">
    <name type="scientific">Sphingomonas naphthae</name>
    <dbReference type="NCBI Taxonomy" id="1813468"/>
    <lineage>
        <taxon>Bacteria</taxon>
        <taxon>Pseudomonadati</taxon>
        <taxon>Pseudomonadota</taxon>
        <taxon>Alphaproteobacteria</taxon>
        <taxon>Sphingomonadales</taxon>
        <taxon>Sphingomonadaceae</taxon>
        <taxon>Sphingomonas</taxon>
    </lineage>
</organism>
<name>A0ABY7TGX2_9SPHN</name>
<gene>
    <name evidence="2" type="ORF">PQ455_12265</name>
</gene>
<reference evidence="2 3" key="1">
    <citation type="submission" date="2023-02" db="EMBL/GenBank/DDBJ databases">
        <title>Genome sequence of Sphingomonas naphthae.</title>
        <authorList>
            <person name="Kim S."/>
            <person name="Heo J."/>
            <person name="Kwon S.-W."/>
        </authorList>
    </citation>
    <scope>NUCLEOTIDE SEQUENCE [LARGE SCALE GENOMIC DNA]</scope>
    <source>
        <strain evidence="2 3">KACC 18716</strain>
    </source>
</reference>
<proteinExistence type="predicted"/>